<dbReference type="AlphaFoldDB" id="A0A0E9RCZ6"/>
<accession>A0A0E9RCZ6</accession>
<organism evidence="1">
    <name type="scientific">Anguilla anguilla</name>
    <name type="common">European freshwater eel</name>
    <name type="synonym">Muraena anguilla</name>
    <dbReference type="NCBI Taxonomy" id="7936"/>
    <lineage>
        <taxon>Eukaryota</taxon>
        <taxon>Metazoa</taxon>
        <taxon>Chordata</taxon>
        <taxon>Craniata</taxon>
        <taxon>Vertebrata</taxon>
        <taxon>Euteleostomi</taxon>
        <taxon>Actinopterygii</taxon>
        <taxon>Neopterygii</taxon>
        <taxon>Teleostei</taxon>
        <taxon>Anguilliformes</taxon>
        <taxon>Anguillidae</taxon>
        <taxon>Anguilla</taxon>
    </lineage>
</organism>
<name>A0A0E9RCZ6_ANGAN</name>
<dbReference type="EMBL" id="GBXM01081623">
    <property type="protein sequence ID" value="JAH26954.1"/>
    <property type="molecule type" value="Transcribed_RNA"/>
</dbReference>
<proteinExistence type="predicted"/>
<sequence>MLTHSKSTLFLLLCSLLFTSTFL</sequence>
<reference evidence="1" key="1">
    <citation type="submission" date="2014-11" db="EMBL/GenBank/DDBJ databases">
        <authorList>
            <person name="Amaro Gonzalez C."/>
        </authorList>
    </citation>
    <scope>NUCLEOTIDE SEQUENCE</scope>
</reference>
<evidence type="ECO:0000313" key="1">
    <source>
        <dbReference type="EMBL" id="JAH26954.1"/>
    </source>
</evidence>
<protein>
    <submittedName>
        <fullName evidence="1">Uncharacterized protein</fullName>
    </submittedName>
</protein>
<reference evidence="1" key="2">
    <citation type="journal article" date="2015" name="Fish Shellfish Immunol.">
        <title>Early steps in the European eel (Anguilla anguilla)-Vibrio vulnificus interaction in the gills: Role of the RtxA13 toxin.</title>
        <authorList>
            <person name="Callol A."/>
            <person name="Pajuelo D."/>
            <person name="Ebbesson L."/>
            <person name="Teles M."/>
            <person name="MacKenzie S."/>
            <person name="Amaro C."/>
        </authorList>
    </citation>
    <scope>NUCLEOTIDE SEQUENCE</scope>
</reference>